<dbReference type="OrthoDB" id="5284003at2759"/>
<protein>
    <recommendedName>
        <fullName evidence="3">F-box domain-containing protein</fullName>
    </recommendedName>
</protein>
<accession>A0A9P4Q2C2</accession>
<dbReference type="AlphaFoldDB" id="A0A9P4Q2C2"/>
<evidence type="ECO:0000313" key="2">
    <source>
        <dbReference type="Proteomes" id="UP000799441"/>
    </source>
</evidence>
<proteinExistence type="predicted"/>
<gene>
    <name evidence="1" type="ORF">K431DRAFT_233928</name>
</gene>
<dbReference type="EMBL" id="MU003852">
    <property type="protein sequence ID" value="KAF2717086.1"/>
    <property type="molecule type" value="Genomic_DNA"/>
</dbReference>
<organism evidence="1 2">
    <name type="scientific">Polychaeton citri CBS 116435</name>
    <dbReference type="NCBI Taxonomy" id="1314669"/>
    <lineage>
        <taxon>Eukaryota</taxon>
        <taxon>Fungi</taxon>
        <taxon>Dikarya</taxon>
        <taxon>Ascomycota</taxon>
        <taxon>Pezizomycotina</taxon>
        <taxon>Dothideomycetes</taxon>
        <taxon>Dothideomycetidae</taxon>
        <taxon>Capnodiales</taxon>
        <taxon>Capnodiaceae</taxon>
        <taxon>Polychaeton</taxon>
    </lineage>
</organism>
<comment type="caution">
    <text evidence="1">The sequence shown here is derived from an EMBL/GenBank/DDBJ whole genome shotgun (WGS) entry which is preliminary data.</text>
</comment>
<reference evidence="1" key="1">
    <citation type="journal article" date="2020" name="Stud. Mycol.">
        <title>101 Dothideomycetes genomes: a test case for predicting lifestyles and emergence of pathogens.</title>
        <authorList>
            <person name="Haridas S."/>
            <person name="Albert R."/>
            <person name="Binder M."/>
            <person name="Bloem J."/>
            <person name="Labutti K."/>
            <person name="Salamov A."/>
            <person name="Andreopoulos B."/>
            <person name="Baker S."/>
            <person name="Barry K."/>
            <person name="Bills G."/>
            <person name="Bluhm B."/>
            <person name="Cannon C."/>
            <person name="Castanera R."/>
            <person name="Culley D."/>
            <person name="Daum C."/>
            <person name="Ezra D."/>
            <person name="Gonzalez J."/>
            <person name="Henrissat B."/>
            <person name="Kuo A."/>
            <person name="Liang C."/>
            <person name="Lipzen A."/>
            <person name="Lutzoni F."/>
            <person name="Magnuson J."/>
            <person name="Mondo S."/>
            <person name="Nolan M."/>
            <person name="Ohm R."/>
            <person name="Pangilinan J."/>
            <person name="Park H.-J."/>
            <person name="Ramirez L."/>
            <person name="Alfaro M."/>
            <person name="Sun H."/>
            <person name="Tritt A."/>
            <person name="Yoshinaga Y."/>
            <person name="Zwiers L.-H."/>
            <person name="Turgeon B."/>
            <person name="Goodwin S."/>
            <person name="Spatafora J."/>
            <person name="Crous P."/>
            <person name="Grigoriev I."/>
        </authorList>
    </citation>
    <scope>NUCLEOTIDE SEQUENCE</scope>
    <source>
        <strain evidence="1">CBS 116435</strain>
    </source>
</reference>
<name>A0A9P4Q2C2_9PEZI</name>
<dbReference type="Proteomes" id="UP000799441">
    <property type="component" value="Unassembled WGS sequence"/>
</dbReference>
<evidence type="ECO:0000313" key="1">
    <source>
        <dbReference type="EMBL" id="KAF2717086.1"/>
    </source>
</evidence>
<sequence length="587" mass="67153">MTPTTFHKFGDLSTEIKSQIIDFVLRPSDLKNVCLTCSSLRDLAVKPLYRNVAFDLGQPKDTVIAAFLNPKNKGLQHVRQIRLYLASVRDRCNQDQMAHMAARMIIELMPEDVLEEFSWCPWKPFSADNLLLLYRKQRRMKWLEVMDLDRDILPELKRQPKLQGAMFGNARKLALYPENRITLDMCQFMVEKSAPVLEELIVHCNFPDNESRDMSPPAGAIPPRELMDSATQPGLVTRTIFRHMLPFDDDCKPFPNLKSVRLHRISLRHCADTWCKVIDFTQIQNIRLYQCPGADSLFGQLSKAKHLPKLLKVLEFQHKDNSEEEALMSLDGFLCLVSGIRDLIIDVQNVKSLPTSASIARHGRTMELLSVHCSNEASQDSGLGEDGELVWEYDEFEKICKSCVGLEQLSCAWPSTSLIRSASTDWRSFQRCAIDNLRKMVTLHITTWPTNKPSTQLLPRHVYEFLLQGLAMRLFADAHIESPSPPPIPSARLRLISFGISDKVYEREDSKNSVNFLRSTCIDAHGHSKVFAAPLGWCARQFVEPRSEVLDFVLHRESRPPCREMGYGDEDEYVTQNLPPLHDGEMW</sequence>
<evidence type="ECO:0008006" key="3">
    <source>
        <dbReference type="Google" id="ProtNLM"/>
    </source>
</evidence>
<keyword evidence="2" id="KW-1185">Reference proteome</keyword>